<dbReference type="Proteomes" id="UP000005239">
    <property type="component" value="Unassembled WGS sequence"/>
</dbReference>
<reference evidence="2" key="1">
    <citation type="journal article" date="2008" name="Nat. Genet.">
        <title>The Pristionchus pacificus genome provides a unique perspective on nematode lifestyle and parasitism.</title>
        <authorList>
            <person name="Dieterich C."/>
            <person name="Clifton S.W."/>
            <person name="Schuster L.N."/>
            <person name="Chinwalla A."/>
            <person name="Delehaunty K."/>
            <person name="Dinkelacker I."/>
            <person name="Fulton L."/>
            <person name="Fulton R."/>
            <person name="Godfrey J."/>
            <person name="Minx P."/>
            <person name="Mitreva M."/>
            <person name="Roeseler W."/>
            <person name="Tian H."/>
            <person name="Witte H."/>
            <person name="Yang S.P."/>
            <person name="Wilson R.K."/>
            <person name="Sommer R.J."/>
        </authorList>
    </citation>
    <scope>NUCLEOTIDE SEQUENCE [LARGE SCALE GENOMIC DNA]</scope>
    <source>
        <strain evidence="2">PS312</strain>
    </source>
</reference>
<keyword evidence="2" id="KW-1185">Reference proteome</keyword>
<accession>A0A8R1Z4I9</accession>
<accession>A0A2A6BWJ6</accession>
<proteinExistence type="predicted"/>
<protein>
    <submittedName>
        <fullName evidence="1">Uncharacterized protein</fullName>
    </submittedName>
</protein>
<dbReference type="EnsemblMetazoa" id="PPA42586.1">
    <property type="protein sequence ID" value="PPA42586.1"/>
    <property type="gene ID" value="WBGene00280955"/>
</dbReference>
<dbReference type="AlphaFoldDB" id="A0A2A6BWJ6"/>
<organism evidence="1 2">
    <name type="scientific">Pristionchus pacificus</name>
    <name type="common">Parasitic nematode worm</name>
    <dbReference type="NCBI Taxonomy" id="54126"/>
    <lineage>
        <taxon>Eukaryota</taxon>
        <taxon>Metazoa</taxon>
        <taxon>Ecdysozoa</taxon>
        <taxon>Nematoda</taxon>
        <taxon>Chromadorea</taxon>
        <taxon>Rhabditida</taxon>
        <taxon>Rhabditina</taxon>
        <taxon>Diplogasteromorpha</taxon>
        <taxon>Diplogasteroidea</taxon>
        <taxon>Neodiplogasteridae</taxon>
        <taxon>Pristionchus</taxon>
    </lineage>
</organism>
<sequence length="74" mass="8940">MELQCCWHNWMFGVDQSITFETIAEQIRKPDFNWYREVLACLWCLRDRGVHTTMECFSLPCRCSRFLLRMGDSQ</sequence>
<gene>
    <name evidence="1" type="primary">WBGene00280955</name>
</gene>
<evidence type="ECO:0000313" key="1">
    <source>
        <dbReference type="EnsemblMetazoa" id="PPA42586.1"/>
    </source>
</evidence>
<name>A0A2A6BWJ6_PRIPA</name>
<reference evidence="1" key="2">
    <citation type="submission" date="2022-06" db="UniProtKB">
        <authorList>
            <consortium name="EnsemblMetazoa"/>
        </authorList>
    </citation>
    <scope>IDENTIFICATION</scope>
    <source>
        <strain evidence="1">PS312</strain>
    </source>
</reference>
<evidence type="ECO:0000313" key="2">
    <source>
        <dbReference type="Proteomes" id="UP000005239"/>
    </source>
</evidence>